<comment type="caution">
    <text evidence="2">The sequence shown here is derived from an EMBL/GenBank/DDBJ whole genome shotgun (WGS) entry which is preliminary data.</text>
</comment>
<proteinExistence type="predicted"/>
<reference evidence="2" key="1">
    <citation type="journal article" date="2019" name="Plant J.">
        <title>Chlorella vulgaris genome assembly and annotation reveals the molecular basis for metabolic acclimation to high light conditions.</title>
        <authorList>
            <person name="Cecchin M."/>
            <person name="Marcolungo L."/>
            <person name="Rossato M."/>
            <person name="Girolomoni L."/>
            <person name="Cosentino E."/>
            <person name="Cuine S."/>
            <person name="Li-Beisson Y."/>
            <person name="Delledonne M."/>
            <person name="Ballottari M."/>
        </authorList>
    </citation>
    <scope>NUCLEOTIDE SEQUENCE</scope>
    <source>
        <strain evidence="2">211/11P</strain>
    </source>
</reference>
<sequence>MARRQTDNNEFMAAARNAGQQLAAAFQPVVPFLMQAGASMAAYTVGLTGAQVAGMALRVSCATPVAGPIGGLLGVGVASAMAGQASIKCRQYLKDGTNPLLHPWKGVRTDDLIVDALLGVALFKVMGGRFRSVMPSDLVKVGAIARESLPAPSVEYATPASRIELRRLFSRDGCHHCGTRRGKLIGDHMPPNKHMQQTVGMARRSLLRVPFVKPLASALNIPITPPRQRFYPQCESCSQKQSSAVRNNKLRMVFHETLHRGGKSQAWHFAGPFLGLRHYTGTVGGTSSTATSNRGGTGYQRRS</sequence>
<keyword evidence="3" id="KW-1185">Reference proteome</keyword>
<dbReference type="PANTHER" id="PTHR38585">
    <property type="entry name" value="TRANSMEMBRANE PROTEIN"/>
    <property type="match status" value="1"/>
</dbReference>
<dbReference type="OrthoDB" id="70850at2759"/>
<evidence type="ECO:0000256" key="1">
    <source>
        <dbReference type="SAM" id="MobiDB-lite"/>
    </source>
</evidence>
<dbReference type="PANTHER" id="PTHR38585:SF1">
    <property type="entry name" value="TRANSMEMBRANE PROTEIN"/>
    <property type="match status" value="1"/>
</dbReference>
<organism evidence="2 3">
    <name type="scientific">Chlorella vulgaris</name>
    <name type="common">Green alga</name>
    <dbReference type="NCBI Taxonomy" id="3077"/>
    <lineage>
        <taxon>Eukaryota</taxon>
        <taxon>Viridiplantae</taxon>
        <taxon>Chlorophyta</taxon>
        <taxon>core chlorophytes</taxon>
        <taxon>Trebouxiophyceae</taxon>
        <taxon>Chlorellales</taxon>
        <taxon>Chlorellaceae</taxon>
        <taxon>Chlorella clade</taxon>
        <taxon>Chlorella</taxon>
    </lineage>
</organism>
<reference evidence="2" key="2">
    <citation type="submission" date="2020-11" db="EMBL/GenBank/DDBJ databases">
        <authorList>
            <person name="Cecchin M."/>
            <person name="Marcolungo L."/>
            <person name="Rossato M."/>
            <person name="Girolomoni L."/>
            <person name="Cosentino E."/>
            <person name="Cuine S."/>
            <person name="Li-Beisson Y."/>
            <person name="Delledonne M."/>
            <person name="Ballottari M."/>
        </authorList>
    </citation>
    <scope>NUCLEOTIDE SEQUENCE</scope>
    <source>
        <strain evidence="2">211/11P</strain>
        <tissue evidence="2">Whole cell</tissue>
    </source>
</reference>
<name>A0A9D4TWI8_CHLVU</name>
<dbReference type="AlphaFoldDB" id="A0A9D4TWI8"/>
<evidence type="ECO:0000313" key="3">
    <source>
        <dbReference type="Proteomes" id="UP001055712"/>
    </source>
</evidence>
<evidence type="ECO:0000313" key="2">
    <source>
        <dbReference type="EMBL" id="KAI3436311.1"/>
    </source>
</evidence>
<dbReference type="Proteomes" id="UP001055712">
    <property type="component" value="Unassembled WGS sequence"/>
</dbReference>
<protein>
    <submittedName>
        <fullName evidence="2">Uncharacterized protein</fullName>
    </submittedName>
</protein>
<accession>A0A9D4TWI8</accession>
<feature type="region of interest" description="Disordered" evidence="1">
    <location>
        <begin position="283"/>
        <end position="303"/>
    </location>
</feature>
<gene>
    <name evidence="2" type="ORF">D9Q98_002364</name>
</gene>
<dbReference type="EMBL" id="SIDB01000002">
    <property type="protein sequence ID" value="KAI3436311.1"/>
    <property type="molecule type" value="Genomic_DNA"/>
</dbReference>